<protein>
    <recommendedName>
        <fullName evidence="4">SRPBCC family protein</fullName>
    </recommendedName>
</protein>
<dbReference type="AlphaFoldDB" id="A0A852SS82"/>
<accession>A0A852SS82</accession>
<dbReference type="EMBL" id="JACCBM010000001">
    <property type="protein sequence ID" value="NYD71719.1"/>
    <property type="molecule type" value="Genomic_DNA"/>
</dbReference>
<sequence length="190" mass="20598">MQQLVLFETVGETAVPAAVAFARVVPRDDSTLFHRFLVLPGVTGVTDATGPWDTPGRARTVHLSDGSRFREHLDVHHPPLVPDAVGRFDYTVTDYTKTLAHLVSDAEARWRFEPAGPAGERSRIRWTYGFRPLPGRRFAVAHLIGPVWRASMRRSMAVCVAAAHGTDGYEPPAAPSGDGADPTGGPRPAP</sequence>
<evidence type="ECO:0000313" key="2">
    <source>
        <dbReference type="EMBL" id="NYD71719.1"/>
    </source>
</evidence>
<dbReference type="Pfam" id="PF10604">
    <property type="entry name" value="Polyketide_cyc2"/>
    <property type="match status" value="1"/>
</dbReference>
<feature type="compositionally biased region" description="Low complexity" evidence="1">
    <location>
        <begin position="175"/>
        <end position="184"/>
    </location>
</feature>
<evidence type="ECO:0000313" key="3">
    <source>
        <dbReference type="Proteomes" id="UP000549913"/>
    </source>
</evidence>
<evidence type="ECO:0008006" key="4">
    <source>
        <dbReference type="Google" id="ProtNLM"/>
    </source>
</evidence>
<dbReference type="InterPro" id="IPR019587">
    <property type="entry name" value="Polyketide_cyclase/dehydratase"/>
</dbReference>
<keyword evidence="3" id="KW-1185">Reference proteome</keyword>
<dbReference type="Proteomes" id="UP000549913">
    <property type="component" value="Unassembled WGS sequence"/>
</dbReference>
<dbReference type="Gene3D" id="3.30.530.20">
    <property type="match status" value="1"/>
</dbReference>
<reference evidence="2 3" key="1">
    <citation type="submission" date="2020-07" db="EMBL/GenBank/DDBJ databases">
        <title>Sequencing the genomes of 1000 actinobacteria strains.</title>
        <authorList>
            <person name="Klenk H.-P."/>
        </authorList>
    </citation>
    <scope>NUCLEOTIDE SEQUENCE [LARGE SCALE GENOMIC DNA]</scope>
    <source>
        <strain evidence="2 3">DSM 26474</strain>
    </source>
</reference>
<evidence type="ECO:0000256" key="1">
    <source>
        <dbReference type="SAM" id="MobiDB-lite"/>
    </source>
</evidence>
<feature type="region of interest" description="Disordered" evidence="1">
    <location>
        <begin position="168"/>
        <end position="190"/>
    </location>
</feature>
<dbReference type="RefSeq" id="WP_179548605.1">
    <property type="nucleotide sequence ID" value="NZ_BSEW01000002.1"/>
</dbReference>
<name>A0A852SS82_9MICO</name>
<comment type="caution">
    <text evidence="2">The sequence shown here is derived from an EMBL/GenBank/DDBJ whole genome shotgun (WGS) entry which is preliminary data.</text>
</comment>
<dbReference type="InterPro" id="IPR023393">
    <property type="entry name" value="START-like_dom_sf"/>
</dbReference>
<dbReference type="SUPFAM" id="SSF55961">
    <property type="entry name" value="Bet v1-like"/>
    <property type="match status" value="1"/>
</dbReference>
<gene>
    <name evidence="2" type="ORF">BJ984_002877</name>
</gene>
<organism evidence="2 3">
    <name type="scientific">Herbiconiux flava</name>
    <dbReference type="NCBI Taxonomy" id="881268"/>
    <lineage>
        <taxon>Bacteria</taxon>
        <taxon>Bacillati</taxon>
        <taxon>Actinomycetota</taxon>
        <taxon>Actinomycetes</taxon>
        <taxon>Micrococcales</taxon>
        <taxon>Microbacteriaceae</taxon>
        <taxon>Herbiconiux</taxon>
    </lineage>
</organism>
<proteinExistence type="predicted"/>